<evidence type="ECO:0000256" key="1">
    <source>
        <dbReference type="SAM" id="MobiDB-lite"/>
    </source>
</evidence>
<reference evidence="3" key="1">
    <citation type="submission" date="2023-08" db="EMBL/GenBank/DDBJ databases">
        <authorList>
            <person name="Chen Y."/>
            <person name="Shah S."/>
            <person name="Dougan E. K."/>
            <person name="Thang M."/>
            <person name="Chan C."/>
        </authorList>
    </citation>
    <scope>NUCLEOTIDE SEQUENCE</scope>
</reference>
<feature type="region of interest" description="Disordered" evidence="1">
    <location>
        <begin position="378"/>
        <end position="464"/>
    </location>
</feature>
<keyword evidence="4" id="KW-1185">Reference proteome</keyword>
<organism evidence="3 4">
    <name type="scientific">Effrenium voratum</name>
    <dbReference type="NCBI Taxonomy" id="2562239"/>
    <lineage>
        <taxon>Eukaryota</taxon>
        <taxon>Sar</taxon>
        <taxon>Alveolata</taxon>
        <taxon>Dinophyceae</taxon>
        <taxon>Suessiales</taxon>
        <taxon>Symbiodiniaceae</taxon>
        <taxon>Effrenium</taxon>
    </lineage>
</organism>
<dbReference type="SUPFAM" id="SSF49265">
    <property type="entry name" value="Fibronectin type III"/>
    <property type="match status" value="1"/>
</dbReference>
<sequence>MTDVCSASTADRAVLAENTATENVGLPMRSCAFTDGRQIEAGPSAYPCNCGGVSCVAGQACTLGAGGSCATITSTSTVTSLTSTTTSTSVTTSTTATATSLTSTVTTITSTSTSVTATETSITATATTVTSTRTTLTTSTNTATSTSFTFTGTSVTTTATTATSTTSTFSSTSSITITTSITSTTVTSTVTSTTGTSTTSATSTTSTFTVTSTSKTTTVTSTTITSTTSMSSTTSQTSSTTATTSTTITVTSTSKTSTTSSLSSTTSMTSTSVTTTSVTSSTLTTSTATSVTTSTVTTQTTVTNTFTTATMMTSTTETIVTTTSTSTFFPLLTCGPWNPTGGHVQVTWDGGEFPTLHNDGNGWEWRVHLQKLPGGEASSWFPTARTSSRPPATSTVWTQTPRTKSVWSWRGPSPTSSPTSSSLTRSSCRPPGQTPRRRPRGDAADRRLPGHLMEPGTGTGGTCSFRSWQVEIRDPSGSWEQEDPPACNGLSSFGVTSCTIANLACQTGYIIQVRQQCQRDAATSDWSRPVSGSTLATVGPNCLQPAGQPTALTATESPSTSDELTLSWIAGAQQDSQFLNWHVELYRTTFVAGQPDPSQEQQQTVCPGMLDRSTTSCTSSGLAHGEYSFAIQERSSMPSTSSALSARSVTIWVPRRPAQPPSNVALSAAAEGPDAGARISWANGDLQDCVFLRTKVEVYDGAAWTEPEGCRFVTSVSATSCVATGLQSNTAYVARASVICDECSNTPPGQRVPCDNAETLQTADAKCPKQEEEPPASRSWRHSGPAAL</sequence>
<dbReference type="Proteomes" id="UP001178507">
    <property type="component" value="Unassembled WGS sequence"/>
</dbReference>
<dbReference type="EMBL" id="CAUJNA010002569">
    <property type="protein sequence ID" value="CAJ1393504.1"/>
    <property type="molecule type" value="Genomic_DNA"/>
</dbReference>
<feature type="region of interest" description="Disordered" evidence="1">
    <location>
        <begin position="763"/>
        <end position="788"/>
    </location>
</feature>
<feature type="domain" description="Fibronectin type-III" evidence="2">
    <location>
        <begin position="548"/>
        <end position="656"/>
    </location>
</feature>
<dbReference type="InterPro" id="IPR013783">
    <property type="entry name" value="Ig-like_fold"/>
</dbReference>
<feature type="compositionally biased region" description="Polar residues" evidence="1">
    <location>
        <begin position="380"/>
        <end position="406"/>
    </location>
</feature>
<dbReference type="InterPro" id="IPR003961">
    <property type="entry name" value="FN3_dom"/>
</dbReference>
<evidence type="ECO:0000313" key="4">
    <source>
        <dbReference type="Proteomes" id="UP001178507"/>
    </source>
</evidence>
<dbReference type="InterPro" id="IPR036116">
    <property type="entry name" value="FN3_sf"/>
</dbReference>
<proteinExistence type="predicted"/>
<protein>
    <recommendedName>
        <fullName evidence="2">Fibronectin type-III domain-containing protein</fullName>
    </recommendedName>
</protein>
<comment type="caution">
    <text evidence="3">The sequence shown here is derived from an EMBL/GenBank/DDBJ whole genome shotgun (WGS) entry which is preliminary data.</text>
</comment>
<evidence type="ECO:0000259" key="2">
    <source>
        <dbReference type="PROSITE" id="PS50853"/>
    </source>
</evidence>
<feature type="compositionally biased region" description="Low complexity" evidence="1">
    <location>
        <begin position="408"/>
        <end position="431"/>
    </location>
</feature>
<dbReference type="AlphaFoldDB" id="A0AA36IVF5"/>
<dbReference type="Gene3D" id="2.60.40.10">
    <property type="entry name" value="Immunoglobulins"/>
    <property type="match status" value="1"/>
</dbReference>
<accession>A0AA36IVF5</accession>
<name>A0AA36IVF5_9DINO</name>
<gene>
    <name evidence="3" type="ORF">EVOR1521_LOCUS18353</name>
</gene>
<evidence type="ECO:0000313" key="3">
    <source>
        <dbReference type="EMBL" id="CAJ1393504.1"/>
    </source>
</evidence>
<dbReference type="PROSITE" id="PS50853">
    <property type="entry name" value="FN3"/>
    <property type="match status" value="1"/>
</dbReference>